<dbReference type="NCBIfam" id="TIGR01024">
    <property type="entry name" value="rplS_bact"/>
    <property type="match status" value="1"/>
</dbReference>
<organism evidence="5 6">
    <name type="scientific">Candidatus Berkelbacteria bacterium CG08_land_8_20_14_0_20_39_8</name>
    <dbReference type="NCBI Taxonomy" id="1974511"/>
    <lineage>
        <taxon>Bacteria</taxon>
        <taxon>Candidatus Berkelbacteria</taxon>
    </lineage>
</organism>
<dbReference type="GO" id="GO:0022625">
    <property type="term" value="C:cytosolic large ribosomal subunit"/>
    <property type="evidence" value="ECO:0007669"/>
    <property type="project" value="TreeGrafter"/>
</dbReference>
<dbReference type="InterPro" id="IPR001857">
    <property type="entry name" value="Ribosomal_bL19"/>
</dbReference>
<dbReference type="AlphaFoldDB" id="A0A2M6YCP2"/>
<dbReference type="EMBL" id="PEXI01000031">
    <property type="protein sequence ID" value="PIU24465.1"/>
    <property type="molecule type" value="Genomic_DNA"/>
</dbReference>
<dbReference type="PIRSF" id="PIRSF002191">
    <property type="entry name" value="Ribosomal_L19"/>
    <property type="match status" value="1"/>
</dbReference>
<protein>
    <recommendedName>
        <fullName evidence="4">50S ribosomal protein L19</fullName>
    </recommendedName>
</protein>
<dbReference type="GO" id="GO:0006412">
    <property type="term" value="P:translation"/>
    <property type="evidence" value="ECO:0007669"/>
    <property type="project" value="InterPro"/>
</dbReference>
<dbReference type="Pfam" id="PF01245">
    <property type="entry name" value="Ribosomal_L19"/>
    <property type="match status" value="1"/>
</dbReference>
<dbReference type="SUPFAM" id="SSF50104">
    <property type="entry name" value="Translation proteins SH3-like domain"/>
    <property type="match status" value="1"/>
</dbReference>
<evidence type="ECO:0000256" key="2">
    <source>
        <dbReference type="ARBA" id="ARBA00022980"/>
    </source>
</evidence>
<dbReference type="PRINTS" id="PR00061">
    <property type="entry name" value="RIBOSOMALL19"/>
</dbReference>
<sequence length="94" mass="10784">MEKILKKYMKKNIPEIKAGDTVKVHQKIKEGDKERVQIFEGLVIATHGGKTLDGSFTVRKESFGVGVERIFPIHSPRVVKVERIKQSRVRRSKL</sequence>
<dbReference type="InterPro" id="IPR008991">
    <property type="entry name" value="Translation_prot_SH3-like_sf"/>
</dbReference>
<keyword evidence="3 4" id="KW-0687">Ribonucleoprotein</keyword>
<dbReference type="PANTHER" id="PTHR15680:SF9">
    <property type="entry name" value="LARGE RIBOSOMAL SUBUNIT PROTEIN BL19M"/>
    <property type="match status" value="1"/>
</dbReference>
<evidence type="ECO:0000256" key="3">
    <source>
        <dbReference type="ARBA" id="ARBA00023274"/>
    </source>
</evidence>
<name>A0A2M6YCP2_9BACT</name>
<reference evidence="6" key="1">
    <citation type="submission" date="2017-09" db="EMBL/GenBank/DDBJ databases">
        <title>Depth-based differentiation of microbial function through sediment-hosted aquifers and enrichment of novel symbionts in the deep terrestrial subsurface.</title>
        <authorList>
            <person name="Probst A.J."/>
            <person name="Ladd B."/>
            <person name="Jarett J.K."/>
            <person name="Geller-Mcgrath D.E."/>
            <person name="Sieber C.M.K."/>
            <person name="Emerson J.B."/>
            <person name="Anantharaman K."/>
            <person name="Thomas B.C."/>
            <person name="Malmstrom R."/>
            <person name="Stieglmeier M."/>
            <person name="Klingl A."/>
            <person name="Woyke T."/>
            <person name="Ryan C.M."/>
            <person name="Banfield J.F."/>
        </authorList>
    </citation>
    <scope>NUCLEOTIDE SEQUENCE [LARGE SCALE GENOMIC DNA]</scope>
</reference>
<evidence type="ECO:0000256" key="4">
    <source>
        <dbReference type="RuleBase" id="RU000559"/>
    </source>
</evidence>
<proteinExistence type="inferred from homology"/>
<comment type="function">
    <text evidence="4">This protein is located at the 30S-50S ribosomal subunit interface and may play a role in the structure and function of the aminoacyl-tRNA binding site.</text>
</comment>
<dbReference type="PANTHER" id="PTHR15680">
    <property type="entry name" value="RIBOSOMAL PROTEIN L19"/>
    <property type="match status" value="1"/>
</dbReference>
<keyword evidence="2 5" id="KW-0689">Ribosomal protein</keyword>
<feature type="non-terminal residue" evidence="5">
    <location>
        <position position="94"/>
    </location>
</feature>
<dbReference type="GO" id="GO:0003735">
    <property type="term" value="F:structural constituent of ribosome"/>
    <property type="evidence" value="ECO:0007669"/>
    <property type="project" value="InterPro"/>
</dbReference>
<dbReference type="InterPro" id="IPR038657">
    <property type="entry name" value="Ribosomal_bL19_sf"/>
</dbReference>
<accession>A0A2M6YCP2</accession>
<comment type="similarity">
    <text evidence="1 4">Belongs to the bacterial ribosomal protein bL19 family.</text>
</comment>
<dbReference type="Proteomes" id="UP000229896">
    <property type="component" value="Unassembled WGS sequence"/>
</dbReference>
<evidence type="ECO:0000313" key="6">
    <source>
        <dbReference type="Proteomes" id="UP000229896"/>
    </source>
</evidence>
<comment type="caution">
    <text evidence="5">The sequence shown here is derived from an EMBL/GenBank/DDBJ whole genome shotgun (WGS) entry which is preliminary data.</text>
</comment>
<gene>
    <name evidence="5" type="ORF">COT12_00905</name>
</gene>
<evidence type="ECO:0000313" key="5">
    <source>
        <dbReference type="EMBL" id="PIU24465.1"/>
    </source>
</evidence>
<evidence type="ECO:0000256" key="1">
    <source>
        <dbReference type="ARBA" id="ARBA00005781"/>
    </source>
</evidence>
<dbReference type="Gene3D" id="2.30.30.790">
    <property type="match status" value="1"/>
</dbReference>